<dbReference type="AlphaFoldDB" id="A0A8S1GNT3"/>
<dbReference type="InterPro" id="IPR018497">
    <property type="entry name" value="Peptidase_M13_C"/>
</dbReference>
<feature type="chain" id="PRO_5035860693" description="Peptidase M13 C-terminal domain-containing protein" evidence="1">
    <location>
        <begin position="18"/>
        <end position="442"/>
    </location>
</feature>
<dbReference type="GO" id="GO:0016485">
    <property type="term" value="P:protein processing"/>
    <property type="evidence" value="ECO:0007669"/>
    <property type="project" value="TreeGrafter"/>
</dbReference>
<feature type="domain" description="Peptidase M13 C-terminal" evidence="2">
    <location>
        <begin position="296"/>
        <end position="424"/>
    </location>
</feature>
<dbReference type="PANTHER" id="PTHR11733:SF208">
    <property type="entry name" value="PEPTIDASE M13 C-TERMINAL DOMAIN-CONTAINING PROTEIN"/>
    <property type="match status" value="1"/>
</dbReference>
<keyword evidence="1" id="KW-0732">Signal</keyword>
<dbReference type="GO" id="GO:0004222">
    <property type="term" value="F:metalloendopeptidase activity"/>
    <property type="evidence" value="ECO:0007669"/>
    <property type="project" value="InterPro"/>
</dbReference>
<organism evidence="3 4">
    <name type="scientific">Caenorhabditis auriculariae</name>
    <dbReference type="NCBI Taxonomy" id="2777116"/>
    <lineage>
        <taxon>Eukaryota</taxon>
        <taxon>Metazoa</taxon>
        <taxon>Ecdysozoa</taxon>
        <taxon>Nematoda</taxon>
        <taxon>Chromadorea</taxon>
        <taxon>Rhabditida</taxon>
        <taxon>Rhabditina</taxon>
        <taxon>Rhabditomorpha</taxon>
        <taxon>Rhabditoidea</taxon>
        <taxon>Rhabditidae</taxon>
        <taxon>Peloderinae</taxon>
        <taxon>Caenorhabditis</taxon>
    </lineage>
</organism>
<name>A0A8S1GNT3_9PELO</name>
<reference evidence="3" key="1">
    <citation type="submission" date="2020-10" db="EMBL/GenBank/DDBJ databases">
        <authorList>
            <person name="Kikuchi T."/>
        </authorList>
    </citation>
    <scope>NUCLEOTIDE SEQUENCE</scope>
    <source>
        <strain evidence="3">NKZ352</strain>
    </source>
</reference>
<feature type="signal peptide" evidence="1">
    <location>
        <begin position="1"/>
        <end position="17"/>
    </location>
</feature>
<dbReference type="Proteomes" id="UP000835052">
    <property type="component" value="Unassembled WGS sequence"/>
</dbReference>
<comment type="caution">
    <text evidence="3">The sequence shown here is derived from an EMBL/GenBank/DDBJ whole genome shotgun (WGS) entry which is preliminary data.</text>
</comment>
<evidence type="ECO:0000313" key="4">
    <source>
        <dbReference type="Proteomes" id="UP000835052"/>
    </source>
</evidence>
<dbReference type="InterPro" id="IPR000718">
    <property type="entry name" value="Peptidase_M13"/>
</dbReference>
<dbReference type="EMBL" id="CAJGYM010000002">
    <property type="protein sequence ID" value="CAD6185277.1"/>
    <property type="molecule type" value="Genomic_DNA"/>
</dbReference>
<evidence type="ECO:0000313" key="3">
    <source>
        <dbReference type="EMBL" id="CAD6185277.1"/>
    </source>
</evidence>
<evidence type="ECO:0000259" key="2">
    <source>
        <dbReference type="Pfam" id="PF01431"/>
    </source>
</evidence>
<dbReference type="SUPFAM" id="SSF55486">
    <property type="entry name" value="Metalloproteases ('zincins'), catalytic domain"/>
    <property type="match status" value="1"/>
</dbReference>
<dbReference type="PANTHER" id="PTHR11733">
    <property type="entry name" value="ZINC METALLOPROTEASE FAMILY M13 NEPRILYSIN-RELATED"/>
    <property type="match status" value="1"/>
</dbReference>
<dbReference type="Pfam" id="PF01431">
    <property type="entry name" value="Peptidase_M13"/>
    <property type="match status" value="1"/>
</dbReference>
<accession>A0A8S1GNT3</accession>
<dbReference type="GO" id="GO:0005886">
    <property type="term" value="C:plasma membrane"/>
    <property type="evidence" value="ECO:0007669"/>
    <property type="project" value="TreeGrafter"/>
</dbReference>
<evidence type="ECO:0000256" key="1">
    <source>
        <dbReference type="SAM" id="SignalP"/>
    </source>
</evidence>
<proteinExistence type="predicted"/>
<dbReference type="Gene3D" id="3.40.390.10">
    <property type="entry name" value="Collagenase (Catalytic Domain)"/>
    <property type="match status" value="1"/>
</dbReference>
<protein>
    <recommendedName>
        <fullName evidence="2">Peptidase M13 C-terminal domain-containing protein</fullName>
    </recommendedName>
</protein>
<dbReference type="PROSITE" id="PS51885">
    <property type="entry name" value="NEPRILYSIN"/>
    <property type="match status" value="1"/>
</dbReference>
<dbReference type="InterPro" id="IPR024079">
    <property type="entry name" value="MetalloPept_cat_dom_sf"/>
</dbReference>
<gene>
    <name evidence="3" type="ORF">CAUJ_LOCUS1196</name>
</gene>
<keyword evidence="4" id="KW-1185">Reference proteome</keyword>
<sequence length="442" mass="51580">MLMFLLASMNLFHFVELEQFDREVVRTFLRKHIDQDIDPCEDFYAHVCHENLHFDDLIDNQLRELYEEQTKKLRSPFLDFLDTHAASSYNHKEIANDLQKICAIDEKGFETALKAARYISEMDKLFAVNNSSCEAMAKQFLKERLKGNYRDHFRLLRPILHGIEFAKSELAKELDKESDEIFEKLKKTIRAYFNVTPWLNNNNGVTIYERYLCDNISLTFIDNSTVTMYDKMLNSIEKSTEDCRESMNLVRPSYICLLAALSQYFNILDQHQLDIFTDASDNAANLNESIVLRRGAQMHACVSKQYKRTCQEFLKEKCHSGNTQTEEEDGADLASIRISYATYKIQHIQEKSDIPGITEEQMFFYAMACRRCQTKEDRFSDVESRVHSPGYVRINALMSQMQEWKKAFGCSEKSRMIRSKADHCELYGAGAPLTRKILEDNR</sequence>
<dbReference type="OrthoDB" id="5866043at2759"/>